<protein>
    <submittedName>
        <fullName evidence="5">Unannotated protein</fullName>
    </submittedName>
</protein>
<proteinExistence type="predicted"/>
<evidence type="ECO:0000259" key="1">
    <source>
        <dbReference type="Pfam" id="PF08818"/>
    </source>
</evidence>
<sequence>MSKAELTAHLKKFNPEQKKILIELLNLIESKLPTSEQVIKYGIPTFLIEGVPVIGFDGYKTHNSIFPYSGSFNSRLKKDLEKYEQTKGSIHFDVGKRIPKPLINKILTEKIQQINDSYPKKNGEHLEFYTNGVLKAKGKYKGGNLHGDWKWFRKTGVIMRSGAFKNGEQVGTWITYDSKGKIYKKTLITGG</sequence>
<dbReference type="Pfam" id="PF07661">
    <property type="entry name" value="MORN_2"/>
    <property type="match status" value="2"/>
</dbReference>
<dbReference type="EMBL" id="CAFBPV010000004">
    <property type="protein sequence ID" value="CAB5023832.1"/>
    <property type="molecule type" value="Genomic_DNA"/>
</dbReference>
<dbReference type="InterPro" id="IPR011652">
    <property type="entry name" value="MORN_2"/>
</dbReference>
<accession>A0A6J7R521</accession>
<dbReference type="AlphaFoldDB" id="A0A6J7R521"/>
<evidence type="ECO:0000313" key="4">
    <source>
        <dbReference type="EMBL" id="CAB4880767.1"/>
    </source>
</evidence>
<dbReference type="Pfam" id="PF08818">
    <property type="entry name" value="DUF1801"/>
    <property type="match status" value="1"/>
</dbReference>
<evidence type="ECO:0000313" key="5">
    <source>
        <dbReference type="EMBL" id="CAB5023832.1"/>
    </source>
</evidence>
<dbReference type="InterPro" id="IPR014922">
    <property type="entry name" value="YdhG-like"/>
</dbReference>
<feature type="domain" description="YdhG-like" evidence="1">
    <location>
        <begin position="18"/>
        <end position="110"/>
    </location>
</feature>
<name>A0A6J7R521_9ZZZZ</name>
<dbReference type="EMBL" id="CAEZZI010000016">
    <property type="protein sequence ID" value="CAB4749353.1"/>
    <property type="molecule type" value="Genomic_DNA"/>
</dbReference>
<evidence type="ECO:0000313" key="2">
    <source>
        <dbReference type="EMBL" id="CAB4749353.1"/>
    </source>
</evidence>
<evidence type="ECO:0000313" key="3">
    <source>
        <dbReference type="EMBL" id="CAB4807323.1"/>
    </source>
</evidence>
<organism evidence="5">
    <name type="scientific">freshwater metagenome</name>
    <dbReference type="NCBI Taxonomy" id="449393"/>
    <lineage>
        <taxon>unclassified sequences</taxon>
        <taxon>metagenomes</taxon>
        <taxon>ecological metagenomes</taxon>
    </lineage>
</organism>
<dbReference type="Gene3D" id="2.20.110.10">
    <property type="entry name" value="Histone H3 K4-specific methyltransferase SET7/9 N-terminal domain"/>
    <property type="match status" value="1"/>
</dbReference>
<dbReference type="SUPFAM" id="SSF159888">
    <property type="entry name" value="YdhG-like"/>
    <property type="match status" value="1"/>
</dbReference>
<dbReference type="EMBL" id="CAFAAY010000005">
    <property type="protein sequence ID" value="CAB4807323.1"/>
    <property type="molecule type" value="Genomic_DNA"/>
</dbReference>
<dbReference type="EMBL" id="CAFBLY010000018">
    <property type="protein sequence ID" value="CAB4880767.1"/>
    <property type="molecule type" value="Genomic_DNA"/>
</dbReference>
<gene>
    <name evidence="2" type="ORF">UFOPK2842_00282</name>
    <name evidence="3" type="ORF">UFOPK3124_00150</name>
    <name evidence="4" type="ORF">UFOPK3480_00377</name>
    <name evidence="5" type="ORF">UFOPK4165_00119</name>
</gene>
<reference evidence="5" key="1">
    <citation type="submission" date="2020-05" db="EMBL/GenBank/DDBJ databases">
        <authorList>
            <person name="Chiriac C."/>
            <person name="Salcher M."/>
            <person name="Ghai R."/>
            <person name="Kavagutti S V."/>
        </authorList>
    </citation>
    <scope>NUCLEOTIDE SEQUENCE</scope>
</reference>
<dbReference type="SUPFAM" id="SSF82185">
    <property type="entry name" value="Histone H3 K4-specific methyltransferase SET7/9 N-terminal domain"/>
    <property type="match status" value="1"/>
</dbReference>
<dbReference type="Gene3D" id="3.90.1150.200">
    <property type="match status" value="1"/>
</dbReference>